<dbReference type="EMBL" id="PPTS01000001">
    <property type="protein sequence ID" value="RDB67297.1"/>
    <property type="molecule type" value="Genomic_DNA"/>
</dbReference>
<protein>
    <submittedName>
        <fullName evidence="4">Diguanylate cyclase</fullName>
    </submittedName>
</protein>
<dbReference type="Pfam" id="PF00563">
    <property type="entry name" value="EAL"/>
    <property type="match status" value="1"/>
</dbReference>
<evidence type="ECO:0000259" key="3">
    <source>
        <dbReference type="PROSITE" id="PS50887"/>
    </source>
</evidence>
<dbReference type="Pfam" id="PF08447">
    <property type="entry name" value="PAS_3"/>
    <property type="match status" value="1"/>
</dbReference>
<sequence length="871" mass="97421">MDGQTRAGGPDGASPGAGRTDGERADAYRFALDTVLDGMRANVYVTDPATDEILYMNRYMREDYGLDRPEGTLCWQTLQRNLDRRCPFCPVDKLEAAEPGRLVEWEETSSKTGRVYRNCDSLIRWFDGSLVHLQQSVDITDVKTASIDELTELLTRRVGKGRLQARMDRERDEDDVFSVCLFDINRLKEINDRFGHAEGDVVLRAAADAARSQLSGEEFAFRLSGDEFVCVVEGDAAEARGKMERADDLLSSRVKGDLRETGFCFGIVEVHGSDTSEVNEVLTMADERMYEQKRRLHIGRSEARAQEALERNSALTDEDVGAFAFDVDLLYDALVDSTDDYLYVCNMKTGVFRYPQAMVEEFGLPAQVVADAAAVWGSHVHPDDRQAFLESNQDIVDGRTTRHCVEYRALNRAGEYVWLRCRGMLMHDGSGEPSLFAGFIANLEKKNKVDHLTGLFNKFEFEDVVRRALETRPDERLGLMVLGIDDLRHINDRYDRGFGDDVIRIIAHRIQSALVGRAHVYRLDGDEFAVVARGDDAATLPDVYQALHQSFRRQQTHEGKKFYCTLSAGCAQYPADADTYEDLVKFANYALEYAKAHGKKRRVPFSPGILAERSRTLELVERLRDSIEHGFEGFRLVFQPQVNAADGRVIGAEALARWSCDACGEVPPLEFIPLLEESGLIVPFGAWVLHRAMETAARWRAWDPGFVMSVNLSYRQLDEAKLVPSIAEALAATGLPPANLVVEMTESCFASSSEAAQKLFAGVRALGVRIAMDDFGTGYAALGMLKQSPADIVKIDRTFVRDIRDSTFDATFIRFVVELCHDVGIRVCLEGVEVPEEYEAVSGMGLDSIQGFLFGRPCPPDEFERKFLGKG</sequence>
<dbReference type="Pfam" id="PF00990">
    <property type="entry name" value="GGDEF"/>
    <property type="match status" value="2"/>
</dbReference>
<evidence type="ECO:0000313" key="4">
    <source>
        <dbReference type="EMBL" id="RDB67297.1"/>
    </source>
</evidence>
<dbReference type="InterPro" id="IPR029787">
    <property type="entry name" value="Nucleotide_cyclase"/>
</dbReference>
<dbReference type="SMART" id="SM00052">
    <property type="entry name" value="EAL"/>
    <property type="match status" value="1"/>
</dbReference>
<dbReference type="PANTHER" id="PTHR44757:SF2">
    <property type="entry name" value="BIOFILM ARCHITECTURE MAINTENANCE PROTEIN MBAA"/>
    <property type="match status" value="1"/>
</dbReference>
<dbReference type="InterPro" id="IPR000014">
    <property type="entry name" value="PAS"/>
</dbReference>
<evidence type="ECO:0000313" key="5">
    <source>
        <dbReference type="Proteomes" id="UP000254000"/>
    </source>
</evidence>
<dbReference type="CDD" id="cd01948">
    <property type="entry name" value="EAL"/>
    <property type="match status" value="1"/>
</dbReference>
<dbReference type="SUPFAM" id="SSF141868">
    <property type="entry name" value="EAL domain-like"/>
    <property type="match status" value="1"/>
</dbReference>
<dbReference type="NCBIfam" id="TIGR00254">
    <property type="entry name" value="GGDEF"/>
    <property type="match status" value="2"/>
</dbReference>
<dbReference type="PROSITE" id="PS50883">
    <property type="entry name" value="EAL"/>
    <property type="match status" value="1"/>
</dbReference>
<dbReference type="RefSeq" id="WP_015539441.1">
    <property type="nucleotide sequence ID" value="NZ_CABMMS010000001.1"/>
</dbReference>
<accession>A0A369M8Q3</accession>
<dbReference type="AlphaFoldDB" id="A0A369M8Q3"/>
<dbReference type="InterPro" id="IPR001633">
    <property type="entry name" value="EAL_dom"/>
</dbReference>
<dbReference type="InterPro" id="IPR035965">
    <property type="entry name" value="PAS-like_dom_sf"/>
</dbReference>
<reference evidence="4 5" key="1">
    <citation type="journal article" date="2018" name="Elife">
        <title>Discovery and characterization of a prevalent human gut bacterial enzyme sufficient for the inactivation of a family of plant toxins.</title>
        <authorList>
            <person name="Koppel N."/>
            <person name="Bisanz J.E."/>
            <person name="Pandelia M.E."/>
            <person name="Turnbaugh P.J."/>
            <person name="Balskus E.P."/>
        </authorList>
    </citation>
    <scope>NUCLEOTIDE SEQUENCE [LARGE SCALE GENOMIC DNA]</scope>
    <source>
        <strain evidence="4 5">3C</strain>
    </source>
</reference>
<name>A0A369M8Q3_9ACTN</name>
<evidence type="ECO:0000256" key="1">
    <source>
        <dbReference type="SAM" id="MobiDB-lite"/>
    </source>
</evidence>
<feature type="domain" description="GGDEF" evidence="3">
    <location>
        <begin position="475"/>
        <end position="607"/>
    </location>
</feature>
<gene>
    <name evidence="4" type="ORF">C1877_02395</name>
</gene>
<evidence type="ECO:0000259" key="2">
    <source>
        <dbReference type="PROSITE" id="PS50883"/>
    </source>
</evidence>
<proteinExistence type="predicted"/>
<feature type="region of interest" description="Disordered" evidence="1">
    <location>
        <begin position="1"/>
        <end position="22"/>
    </location>
</feature>
<dbReference type="OrthoDB" id="23692at2"/>
<dbReference type="InterPro" id="IPR043128">
    <property type="entry name" value="Rev_trsase/Diguanyl_cyclase"/>
</dbReference>
<dbReference type="CDD" id="cd01949">
    <property type="entry name" value="GGDEF"/>
    <property type="match status" value="2"/>
</dbReference>
<dbReference type="GeneID" id="78358564"/>
<dbReference type="SMART" id="SM00267">
    <property type="entry name" value="GGDEF"/>
    <property type="match status" value="2"/>
</dbReference>
<organism evidence="4 5">
    <name type="scientific">Gordonibacter pamelaeae</name>
    <dbReference type="NCBI Taxonomy" id="471189"/>
    <lineage>
        <taxon>Bacteria</taxon>
        <taxon>Bacillati</taxon>
        <taxon>Actinomycetota</taxon>
        <taxon>Coriobacteriia</taxon>
        <taxon>Eggerthellales</taxon>
        <taxon>Eggerthellaceae</taxon>
        <taxon>Gordonibacter</taxon>
    </lineage>
</organism>
<dbReference type="Gene3D" id="3.20.20.450">
    <property type="entry name" value="EAL domain"/>
    <property type="match status" value="1"/>
</dbReference>
<dbReference type="SUPFAM" id="SSF55785">
    <property type="entry name" value="PYP-like sensor domain (PAS domain)"/>
    <property type="match status" value="1"/>
</dbReference>
<feature type="domain" description="GGDEF" evidence="3">
    <location>
        <begin position="175"/>
        <end position="308"/>
    </location>
</feature>
<dbReference type="InterPro" id="IPR052155">
    <property type="entry name" value="Biofilm_reg_signaling"/>
</dbReference>
<dbReference type="InterPro" id="IPR013655">
    <property type="entry name" value="PAS_fold_3"/>
</dbReference>
<dbReference type="Gene3D" id="3.30.70.270">
    <property type="match status" value="2"/>
</dbReference>
<dbReference type="InterPro" id="IPR000160">
    <property type="entry name" value="GGDEF_dom"/>
</dbReference>
<keyword evidence="5" id="KW-1185">Reference proteome</keyword>
<dbReference type="InterPro" id="IPR035919">
    <property type="entry name" value="EAL_sf"/>
</dbReference>
<dbReference type="PROSITE" id="PS50887">
    <property type="entry name" value="GGDEF"/>
    <property type="match status" value="2"/>
</dbReference>
<dbReference type="Gene3D" id="3.30.450.20">
    <property type="entry name" value="PAS domain"/>
    <property type="match status" value="1"/>
</dbReference>
<dbReference type="SUPFAM" id="SSF55073">
    <property type="entry name" value="Nucleotide cyclase"/>
    <property type="match status" value="2"/>
</dbReference>
<dbReference type="Proteomes" id="UP000254000">
    <property type="component" value="Unassembled WGS sequence"/>
</dbReference>
<feature type="domain" description="EAL" evidence="2">
    <location>
        <begin position="616"/>
        <end position="871"/>
    </location>
</feature>
<comment type="caution">
    <text evidence="4">The sequence shown here is derived from an EMBL/GenBank/DDBJ whole genome shotgun (WGS) entry which is preliminary data.</text>
</comment>
<dbReference type="CDD" id="cd00130">
    <property type="entry name" value="PAS"/>
    <property type="match status" value="1"/>
</dbReference>
<dbReference type="PANTHER" id="PTHR44757">
    <property type="entry name" value="DIGUANYLATE CYCLASE DGCP"/>
    <property type="match status" value="1"/>
</dbReference>